<reference evidence="2" key="1">
    <citation type="journal article" date="2013" name="Genetics">
        <title>The draft genome and transcriptome of Panagrellus redivivus are shaped by the harsh demands of a free-living lifestyle.</title>
        <authorList>
            <person name="Srinivasan J."/>
            <person name="Dillman A.R."/>
            <person name="Macchietto M.G."/>
            <person name="Heikkinen L."/>
            <person name="Lakso M."/>
            <person name="Fracchia K.M."/>
            <person name="Antoshechkin I."/>
            <person name="Mortazavi A."/>
            <person name="Wong G."/>
            <person name="Sternberg P.W."/>
        </authorList>
    </citation>
    <scope>NUCLEOTIDE SEQUENCE [LARGE SCALE GENOMIC DNA]</scope>
    <source>
        <strain evidence="2">MT8872</strain>
    </source>
</reference>
<evidence type="ECO:0000313" key="2">
    <source>
        <dbReference type="Proteomes" id="UP000492821"/>
    </source>
</evidence>
<feature type="compositionally biased region" description="Basic and acidic residues" evidence="1">
    <location>
        <begin position="186"/>
        <end position="198"/>
    </location>
</feature>
<evidence type="ECO:0000313" key="3">
    <source>
        <dbReference type="WBParaSite" id="Pan_g12527.t1"/>
    </source>
</evidence>
<dbReference type="Proteomes" id="UP000492821">
    <property type="component" value="Unassembled WGS sequence"/>
</dbReference>
<dbReference type="WBParaSite" id="Pan_g12527.t1">
    <property type="protein sequence ID" value="Pan_g12527.t1"/>
    <property type="gene ID" value="Pan_g12527"/>
</dbReference>
<protein>
    <submittedName>
        <fullName evidence="3">Uncharacterized protein</fullName>
    </submittedName>
</protein>
<sequence length="224" mass="24397">MIQINVGKLSKVYHSMCRSFIPYEPPIVSFDSDAKPDDGDPKELYEQLRRPATPFHDAIPIRDVESETSLASVAISTSGLAPSLHMESRTPSGSGGMSDRTAIRTGIPDGGYRSSFAAIKSEICNVVPSSSNETLLSEFSSSVRGGNAEISESNETVSTKSRETEPIPVSPTNSDILRMLLPPSEHPFEASHAPEQHEPPNGQSEWKYDPNNDFPGVPMIIRQI</sequence>
<accession>A0A7E4UT41</accession>
<feature type="region of interest" description="Disordered" evidence="1">
    <location>
        <begin position="81"/>
        <end position="100"/>
    </location>
</feature>
<reference evidence="3" key="2">
    <citation type="submission" date="2020-10" db="UniProtKB">
        <authorList>
            <consortium name="WormBaseParasite"/>
        </authorList>
    </citation>
    <scope>IDENTIFICATION</scope>
</reference>
<organism evidence="2 3">
    <name type="scientific">Panagrellus redivivus</name>
    <name type="common">Microworm</name>
    <dbReference type="NCBI Taxonomy" id="6233"/>
    <lineage>
        <taxon>Eukaryota</taxon>
        <taxon>Metazoa</taxon>
        <taxon>Ecdysozoa</taxon>
        <taxon>Nematoda</taxon>
        <taxon>Chromadorea</taxon>
        <taxon>Rhabditida</taxon>
        <taxon>Tylenchina</taxon>
        <taxon>Panagrolaimomorpha</taxon>
        <taxon>Panagrolaimoidea</taxon>
        <taxon>Panagrolaimidae</taxon>
        <taxon>Panagrellus</taxon>
    </lineage>
</organism>
<feature type="region of interest" description="Disordered" evidence="1">
    <location>
        <begin position="143"/>
        <end position="217"/>
    </location>
</feature>
<proteinExistence type="predicted"/>
<evidence type="ECO:0000256" key="1">
    <source>
        <dbReference type="SAM" id="MobiDB-lite"/>
    </source>
</evidence>
<keyword evidence="2" id="KW-1185">Reference proteome</keyword>
<feature type="compositionally biased region" description="Polar residues" evidence="1">
    <location>
        <begin position="143"/>
        <end position="159"/>
    </location>
</feature>
<dbReference type="AlphaFoldDB" id="A0A7E4UT41"/>
<name>A0A7E4UT41_PANRE</name>